<evidence type="ECO:0000313" key="2">
    <source>
        <dbReference type="EMBL" id="MBN4068793.1"/>
    </source>
</evidence>
<accession>A0ABS3AVK1</accession>
<name>A0ABS3AVK1_9BACT</name>
<dbReference type="SUPFAM" id="SSF57997">
    <property type="entry name" value="Tropomyosin"/>
    <property type="match status" value="1"/>
</dbReference>
<organism evidence="2 3">
    <name type="scientific">Desulfotalea psychrophila</name>
    <dbReference type="NCBI Taxonomy" id="84980"/>
    <lineage>
        <taxon>Bacteria</taxon>
        <taxon>Pseudomonadati</taxon>
        <taxon>Thermodesulfobacteriota</taxon>
        <taxon>Desulfobulbia</taxon>
        <taxon>Desulfobulbales</taxon>
        <taxon>Desulfocapsaceae</taxon>
        <taxon>Desulfotalea</taxon>
    </lineage>
</organism>
<evidence type="ECO:0000313" key="3">
    <source>
        <dbReference type="Proteomes" id="UP000717534"/>
    </source>
</evidence>
<dbReference type="Proteomes" id="UP000717534">
    <property type="component" value="Unassembled WGS sequence"/>
</dbReference>
<keyword evidence="3" id="KW-1185">Reference proteome</keyword>
<comment type="caution">
    <text evidence="2">The sequence shown here is derived from an EMBL/GenBank/DDBJ whole genome shotgun (WGS) entry which is preliminary data.</text>
</comment>
<dbReference type="Gene3D" id="3.40.50.300">
    <property type="entry name" value="P-loop containing nucleotide triphosphate hydrolases"/>
    <property type="match status" value="1"/>
</dbReference>
<reference evidence="2 3" key="1">
    <citation type="submission" date="2021-02" db="EMBL/GenBank/DDBJ databases">
        <title>Activity-based single-cell genomes from oceanic crustal fluid captures similar information to metagenomic and metatranscriptomic surveys with orders of magnitude less sampling.</title>
        <authorList>
            <person name="D'Angelo T.S."/>
            <person name="Orcutt B.N."/>
        </authorList>
    </citation>
    <scope>NUCLEOTIDE SEQUENCE [LARGE SCALE GENOMIC DNA]</scope>
    <source>
        <strain evidence="2">AH-315-G02</strain>
    </source>
</reference>
<evidence type="ECO:0008006" key="4">
    <source>
        <dbReference type="Google" id="ProtNLM"/>
    </source>
</evidence>
<dbReference type="InterPro" id="IPR027417">
    <property type="entry name" value="P-loop_NTPase"/>
</dbReference>
<sequence>EILGTLFFRENEYEQARKIGVHHPAQRISCEKHTTETIPDWMRPVFDLQNSDPECLRCLATEMESDGLQPQVSLLDGKAFLAFRSHERALCGRPPRLIGGESRKKALAAEIRSIRNELKNLNRDKRELSRSIKNALEQQDDLNNFKVFLQEHMQELLDISRKVKELNQQLEYQQERLQTQQEKTDSHKRALDSLIRRHKELNDRIAGEGLANLERRINTLKNKKAANQAQIRELDQKIGGDERDLVQLQEKTAQLAITLSQSEQQKEQTERKLRAILPDVTDIAHYVLKSKKGQQFKSSKAIEKERNNSDVIARTDENQLRAKVNDPEFGGGFRFHYESNTNELRDFRQQDLPTIIQQQSDALTEQKEVINDRTRKLFKQIIMADLLDYLREHVGELEQMIRRINTRLGQRSFGGQCYRFRLRPLNQYKRLITIIKQISSFDPLAEQELETFFADNREAIISTEAGSIPEELDYRNWYKYELEVSTIGEEGVVMDRQTKSIGSGGEQAVPNYLLILTIAHFLYQRKKVRLHVLLFDEAFYGIDAGRRDQLLGFATDLDLQLFIASPDQDGVRQEVEHSTTLLVKKDSDFNVHLYPFHWQNPTQQQMDLFKQSSPEKPVVFDKEL</sequence>
<dbReference type="Pfam" id="PF13558">
    <property type="entry name" value="SbcC_Walker_B"/>
    <property type="match status" value="1"/>
</dbReference>
<evidence type="ECO:0000256" key="1">
    <source>
        <dbReference type="SAM" id="Coils"/>
    </source>
</evidence>
<protein>
    <recommendedName>
        <fullName evidence="4">ATP-binding protein</fullName>
    </recommendedName>
</protein>
<feature type="non-terminal residue" evidence="2">
    <location>
        <position position="1"/>
    </location>
</feature>
<proteinExistence type="predicted"/>
<feature type="coiled-coil region" evidence="1">
    <location>
        <begin position="104"/>
        <end position="272"/>
    </location>
</feature>
<dbReference type="EMBL" id="JAFITO010000054">
    <property type="protein sequence ID" value="MBN4068793.1"/>
    <property type="molecule type" value="Genomic_DNA"/>
</dbReference>
<gene>
    <name evidence="2" type="ORF">JYU06_04670</name>
</gene>
<keyword evidence="1" id="KW-0175">Coiled coil</keyword>
<dbReference type="SUPFAM" id="SSF52540">
    <property type="entry name" value="P-loop containing nucleoside triphosphate hydrolases"/>
    <property type="match status" value="1"/>
</dbReference>